<protein>
    <submittedName>
        <fullName evidence="1">Uncharacterized protein</fullName>
    </submittedName>
</protein>
<keyword evidence="1" id="KW-0496">Mitochondrion</keyword>
<sequence length="159" mass="18399">MTQFSIKTLNNVPSFESCEVQVLNTPSNNIQQVCLNLLSTHLFSRSYTSRVLNNTTSKLNVKIMGLNLYLMFESLLLLAYANKLKGNRTENIKISKNAIILKGKDYINILEYFLRSSNLLKTLEKMDNQRIKIRISYEIKNSKNMQTTYYLLKSLGYPL</sequence>
<name>A0A068F002_WILSC</name>
<dbReference type="RefSeq" id="YP_009048892.1">
    <property type="nucleotide sequence ID" value="NC_024579.1"/>
</dbReference>
<proteinExistence type="predicted"/>
<gene>
    <name evidence="1" type="primary">orf169</name>
</gene>
<dbReference type="GeneID" id="19909042"/>
<dbReference type="EMBL" id="KJ689442">
    <property type="protein sequence ID" value="AID57262.1"/>
    <property type="molecule type" value="Genomic_DNA"/>
</dbReference>
<accession>A0A068F002</accession>
<organism evidence="1">
    <name type="scientific">Wildemania schizophylla</name>
    <name type="common">Red alga</name>
    <name type="synonym">Porphyra schizophylla</name>
    <dbReference type="NCBI Taxonomy" id="1134705"/>
    <lineage>
        <taxon>Eukaryota</taxon>
        <taxon>Rhodophyta</taxon>
        <taxon>Bangiophyceae</taxon>
        <taxon>Bangiales</taxon>
        <taxon>Bangiaceae</taxon>
        <taxon>Wildemania</taxon>
    </lineage>
</organism>
<geneLocation type="mitochondrion" evidence="1"/>
<reference evidence="1" key="1">
    <citation type="journal article" date="2014" name="Mitochondrial DNA">
        <title>Complete mitochondrial genome of the holotype specimen of Wildemania schizophylla (Bangiales: Rhodophyta).</title>
        <authorList>
            <person name="Silva M.Y."/>
            <person name="Hughey J.R."/>
        </authorList>
    </citation>
    <scope>NUCLEOTIDE SEQUENCE</scope>
</reference>
<dbReference type="AlphaFoldDB" id="A0A068F002"/>
<evidence type="ECO:0000313" key="1">
    <source>
        <dbReference type="EMBL" id="AID57262.1"/>
    </source>
</evidence>